<evidence type="ECO:0000313" key="3">
    <source>
        <dbReference type="EMBL" id="XBO44987.1"/>
    </source>
</evidence>
<dbReference type="PANTHER" id="PTHR30238">
    <property type="entry name" value="MEMBRANE BOUND PREDICTED REDOX MODULATOR"/>
    <property type="match status" value="1"/>
</dbReference>
<keyword evidence="2" id="KW-0472">Membrane</keyword>
<reference evidence="3" key="1">
    <citation type="submission" date="2024-05" db="EMBL/GenBank/DDBJ databases">
        <authorList>
            <person name="Kim S."/>
            <person name="Heo J."/>
            <person name="Choi H."/>
            <person name="Choi Y."/>
            <person name="Kwon S.-W."/>
            <person name="Kim Y."/>
        </authorList>
    </citation>
    <scope>NUCLEOTIDE SEQUENCE</scope>
    <source>
        <strain evidence="3">KACC 23699</strain>
    </source>
</reference>
<accession>A0AAU7JX71</accession>
<dbReference type="AlphaFoldDB" id="A0AAU7JX71"/>
<feature type="transmembrane region" description="Helical" evidence="2">
    <location>
        <begin position="234"/>
        <end position="253"/>
    </location>
</feature>
<feature type="transmembrane region" description="Helical" evidence="2">
    <location>
        <begin position="163"/>
        <end position="184"/>
    </location>
</feature>
<dbReference type="PANTHER" id="PTHR30238:SF4">
    <property type="entry name" value="SLL1022 PROTEIN"/>
    <property type="match status" value="1"/>
</dbReference>
<evidence type="ECO:0000256" key="2">
    <source>
        <dbReference type="SAM" id="Phobius"/>
    </source>
</evidence>
<feature type="transmembrane region" description="Helical" evidence="2">
    <location>
        <begin position="124"/>
        <end position="142"/>
    </location>
</feature>
<feature type="transmembrane region" description="Helical" evidence="2">
    <location>
        <begin position="190"/>
        <end position="213"/>
    </location>
</feature>
<evidence type="ECO:0000256" key="1">
    <source>
        <dbReference type="SAM" id="MobiDB-lite"/>
    </source>
</evidence>
<organism evidence="3">
    <name type="scientific">Pedococcus sp. KACC 23699</name>
    <dbReference type="NCBI Taxonomy" id="3149228"/>
    <lineage>
        <taxon>Bacteria</taxon>
        <taxon>Bacillati</taxon>
        <taxon>Actinomycetota</taxon>
        <taxon>Actinomycetes</taxon>
        <taxon>Micrococcales</taxon>
        <taxon>Intrasporangiaceae</taxon>
        <taxon>Pedococcus</taxon>
    </lineage>
</organism>
<name>A0AAU7JX71_9MICO</name>
<dbReference type="NCBIfam" id="NF010613">
    <property type="entry name" value="PRK14013.1-3"/>
    <property type="match status" value="1"/>
</dbReference>
<dbReference type="InterPro" id="IPR007427">
    <property type="entry name" value="DUF475"/>
</dbReference>
<dbReference type="EMBL" id="CP157483">
    <property type="protein sequence ID" value="XBO44987.1"/>
    <property type="molecule type" value="Genomic_DNA"/>
</dbReference>
<dbReference type="RefSeq" id="WP_406832473.1">
    <property type="nucleotide sequence ID" value="NZ_CP157483.1"/>
</dbReference>
<gene>
    <name evidence="3" type="ORF">ABEG17_06515</name>
</gene>
<protein>
    <submittedName>
        <fullName evidence="3">DUF475 domain-containing protein</fullName>
    </submittedName>
</protein>
<feature type="transmembrane region" description="Helical" evidence="2">
    <location>
        <begin position="64"/>
        <end position="86"/>
    </location>
</feature>
<keyword evidence="2" id="KW-1133">Transmembrane helix</keyword>
<dbReference type="Pfam" id="PF04332">
    <property type="entry name" value="DUF475"/>
    <property type="match status" value="1"/>
</dbReference>
<feature type="transmembrane region" description="Helical" evidence="2">
    <location>
        <begin position="331"/>
        <end position="349"/>
    </location>
</feature>
<feature type="transmembrane region" description="Helical" evidence="2">
    <location>
        <begin position="307"/>
        <end position="325"/>
    </location>
</feature>
<keyword evidence="2" id="KW-0812">Transmembrane</keyword>
<sequence>MRILKHFRWDFLITVIAVFVAFLYGGAAAVPVTIMLIFLECIFSFDNAAVNAKYLKKMNHFWRVMFLSVGIIIAVVGMRLVFPFVIVCLSGKVGPLEAWSLAMEKGDPNQEGTYGHILEQAHPTIAAFGGMFLLMLFLNWLFDTERDSAWLAPIERPLIRAGHFDSMSVVVGGSALVAATYYLADPDHQFSVLFSGVLGMLTFLLVNGLAAYMETKNEEKQAALESASGTSTGQALLLSGQAAFSMFLFLEVLDASFSFDGVLGAFAVTQDPIIIAIGLGVGAMYVRSMTVYLVDHDALDEFEYMEHGAHWAIGILAGMLLFTLKFHIADWVIGMAGIVFVSASIWASVRKNNREALPETSDEPAPGIYASHPDHHHVDNDGGTGEVRSAEYVSASDNKDPGNQA</sequence>
<feature type="region of interest" description="Disordered" evidence="1">
    <location>
        <begin position="357"/>
        <end position="405"/>
    </location>
</feature>
<feature type="transmembrane region" description="Helical" evidence="2">
    <location>
        <begin position="7"/>
        <end position="26"/>
    </location>
</feature>
<feature type="transmembrane region" description="Helical" evidence="2">
    <location>
        <begin position="273"/>
        <end position="295"/>
    </location>
</feature>
<proteinExistence type="predicted"/>